<gene>
    <name evidence="1" type="ORF">L21SP2_1558</name>
</gene>
<keyword evidence="2" id="KW-1185">Reference proteome</keyword>
<protein>
    <submittedName>
        <fullName evidence="1">Uncharacterized protein</fullName>
    </submittedName>
</protein>
<dbReference type="AlphaFoldDB" id="V5WGI8"/>
<reference evidence="1 2" key="1">
    <citation type="journal article" date="2015" name="Stand. Genomic Sci.">
        <title>Complete genome sequence and description of Salinispira pacifica gen. nov., sp. nov., a novel spirochaete isolated form a hypersaline microbial mat.</title>
        <authorList>
            <person name="Ben Hania W."/>
            <person name="Joseph M."/>
            <person name="Schumann P."/>
            <person name="Bunk B."/>
            <person name="Fiebig A."/>
            <person name="Sproer C."/>
            <person name="Klenk H.P."/>
            <person name="Fardeau M.L."/>
            <person name="Spring S."/>
        </authorList>
    </citation>
    <scope>NUCLEOTIDE SEQUENCE [LARGE SCALE GENOMIC DNA]</scope>
    <source>
        <strain evidence="1 2">L21-RPul-D2</strain>
    </source>
</reference>
<proteinExistence type="predicted"/>
<accession>V5WGI8</accession>
<organism evidence="1 2">
    <name type="scientific">Salinispira pacifica</name>
    <dbReference type="NCBI Taxonomy" id="1307761"/>
    <lineage>
        <taxon>Bacteria</taxon>
        <taxon>Pseudomonadati</taxon>
        <taxon>Spirochaetota</taxon>
        <taxon>Spirochaetia</taxon>
        <taxon>Spirochaetales</taxon>
        <taxon>Spirochaetaceae</taxon>
        <taxon>Salinispira</taxon>
    </lineage>
</organism>
<dbReference type="EMBL" id="CP006939">
    <property type="protein sequence ID" value="AHC14947.1"/>
    <property type="molecule type" value="Genomic_DNA"/>
</dbReference>
<dbReference type="RefSeq" id="WP_024267867.1">
    <property type="nucleotide sequence ID" value="NC_023035.1"/>
</dbReference>
<name>V5WGI8_9SPIO</name>
<dbReference type="HOGENOM" id="CLU_3276417_0_0_12"/>
<dbReference type="Proteomes" id="UP000018680">
    <property type="component" value="Chromosome"/>
</dbReference>
<evidence type="ECO:0000313" key="2">
    <source>
        <dbReference type="Proteomes" id="UP000018680"/>
    </source>
</evidence>
<dbReference type="KEGG" id="slr:L21SP2_1558"/>
<dbReference type="STRING" id="1307761.L21SP2_1558"/>
<evidence type="ECO:0000313" key="1">
    <source>
        <dbReference type="EMBL" id="AHC14947.1"/>
    </source>
</evidence>
<sequence length="41" mass="4930">MLNSLRQTYGGLERSVYFLFLLYVLERHRNQKKSDPAESRI</sequence>